<comment type="caution">
    <text evidence="4">The sequence shown here is derived from an EMBL/GenBank/DDBJ whole genome shotgun (WGS) entry which is preliminary data.</text>
</comment>
<evidence type="ECO:0000313" key="5">
    <source>
        <dbReference type="Proteomes" id="UP000286045"/>
    </source>
</evidence>
<keyword evidence="2" id="KW-0539">Nucleus</keyword>
<organism evidence="4 5">
    <name type="scientific">Xylaria grammica</name>
    <dbReference type="NCBI Taxonomy" id="363999"/>
    <lineage>
        <taxon>Eukaryota</taxon>
        <taxon>Fungi</taxon>
        <taxon>Dikarya</taxon>
        <taxon>Ascomycota</taxon>
        <taxon>Pezizomycotina</taxon>
        <taxon>Sordariomycetes</taxon>
        <taxon>Xylariomycetidae</taxon>
        <taxon>Xylariales</taxon>
        <taxon>Xylariaceae</taxon>
        <taxon>Xylaria</taxon>
    </lineage>
</organism>
<dbReference type="GO" id="GO:0000976">
    <property type="term" value="F:transcription cis-regulatory region binding"/>
    <property type="evidence" value="ECO:0007669"/>
    <property type="project" value="TreeGrafter"/>
</dbReference>
<feature type="compositionally biased region" description="Polar residues" evidence="3">
    <location>
        <begin position="9"/>
        <end position="20"/>
    </location>
</feature>
<dbReference type="EMBL" id="RYZI01000968">
    <property type="protein sequence ID" value="RWA03065.1"/>
    <property type="molecule type" value="Genomic_DNA"/>
</dbReference>
<name>A0A439CLM0_9PEZI</name>
<dbReference type="Pfam" id="PF11951">
    <property type="entry name" value="Fungal_trans_2"/>
    <property type="match status" value="2"/>
</dbReference>
<dbReference type="GO" id="GO:0005634">
    <property type="term" value="C:nucleus"/>
    <property type="evidence" value="ECO:0007669"/>
    <property type="project" value="UniProtKB-SubCell"/>
</dbReference>
<comment type="subcellular location">
    <subcellularLocation>
        <location evidence="1">Nucleus</location>
    </subcellularLocation>
</comment>
<reference evidence="4 5" key="1">
    <citation type="submission" date="2018-12" db="EMBL/GenBank/DDBJ databases">
        <title>Draft genome sequence of Xylaria grammica IHI A82.</title>
        <authorList>
            <person name="Buettner E."/>
            <person name="Kellner H."/>
        </authorList>
    </citation>
    <scope>NUCLEOTIDE SEQUENCE [LARGE SCALE GENOMIC DNA]</scope>
    <source>
        <strain evidence="4 5">IHI A82</strain>
    </source>
</reference>
<keyword evidence="5" id="KW-1185">Reference proteome</keyword>
<evidence type="ECO:0000313" key="4">
    <source>
        <dbReference type="EMBL" id="RWA03065.1"/>
    </source>
</evidence>
<evidence type="ECO:0000256" key="1">
    <source>
        <dbReference type="ARBA" id="ARBA00004123"/>
    </source>
</evidence>
<dbReference type="AlphaFoldDB" id="A0A439CLM0"/>
<dbReference type="STRING" id="363999.A0A439CLM0"/>
<dbReference type="GO" id="GO:0045944">
    <property type="term" value="P:positive regulation of transcription by RNA polymerase II"/>
    <property type="evidence" value="ECO:0007669"/>
    <property type="project" value="TreeGrafter"/>
</dbReference>
<evidence type="ECO:0000256" key="2">
    <source>
        <dbReference type="ARBA" id="ARBA00023242"/>
    </source>
</evidence>
<sequence length="367" mass="40363">MAEPDEAPTSRQGYKGTTQAESSLDSFDEASLITLAPTAQNQFHAYVTPMIAHSPSLRSAISFMAACHLSVLKDDPSLLHIATQHQTDAVSSLCKTIDTESPLVSLAIIMMLQITDRLFTTNSGVNHLEGAKVIIDRAGPKTWDCDAGTFLLSVCSYHDAVVSVSRRTPPILGLGGDIPYLEAMKPMHGLKIMWATIGQISSMCSQDKALLDSQGAVIEIALRTLDTYASREGDVGHTIHAYKEAAYIYLHRVWHNVGSPHPGTLRHASDCLNHLSQVPVSSPLVSAHPWPLWTAACETIDKKLRDLVRKRVRAMYEVRHLPSLLRLEQDIEDVWNIKDQERTSTGIDKVDCVQAILSIRQRGADLA</sequence>
<proteinExistence type="predicted"/>
<evidence type="ECO:0000256" key="3">
    <source>
        <dbReference type="SAM" id="MobiDB-lite"/>
    </source>
</evidence>
<gene>
    <name evidence="4" type="ORF">EKO27_g12041</name>
</gene>
<feature type="region of interest" description="Disordered" evidence="3">
    <location>
        <begin position="1"/>
        <end position="20"/>
    </location>
</feature>
<protein>
    <submittedName>
        <fullName evidence="4">Uncharacterized protein</fullName>
    </submittedName>
</protein>
<dbReference type="PANTHER" id="PTHR37534">
    <property type="entry name" value="TRANSCRIPTIONAL ACTIVATOR PROTEIN UGA3"/>
    <property type="match status" value="1"/>
</dbReference>
<dbReference type="Proteomes" id="UP000286045">
    <property type="component" value="Unassembled WGS sequence"/>
</dbReference>
<dbReference type="GO" id="GO:0003700">
    <property type="term" value="F:DNA-binding transcription factor activity"/>
    <property type="evidence" value="ECO:0007669"/>
    <property type="project" value="TreeGrafter"/>
</dbReference>
<dbReference type="InterPro" id="IPR021858">
    <property type="entry name" value="Fun_TF"/>
</dbReference>
<dbReference type="PANTHER" id="PTHR37534:SF15">
    <property type="entry name" value="ZN(II)2CYS6 TRANSCRIPTION FACTOR (EUROFUNG)"/>
    <property type="match status" value="1"/>
</dbReference>
<accession>A0A439CLM0</accession>